<dbReference type="InterPro" id="IPR009057">
    <property type="entry name" value="Homeodomain-like_sf"/>
</dbReference>
<dbReference type="Proteomes" id="UP000307510">
    <property type="component" value="Unassembled WGS sequence"/>
</dbReference>
<gene>
    <name evidence="3" type="ORF">FEA48_28535</name>
</gene>
<dbReference type="EMBL" id="VASG01000010">
    <property type="protein sequence ID" value="TLP69799.1"/>
    <property type="molecule type" value="Genomic_DNA"/>
</dbReference>
<reference evidence="4" key="2">
    <citation type="submission" date="2019-06" db="EMBL/GenBank/DDBJ databases">
        <title>AzeR, a transcriptional regulator that responds to azelaic acid in Pseudomonas nitroreducens.</title>
        <authorList>
            <person name="Bez C."/>
            <person name="Javvadi S.G."/>
            <person name="Bertani I."/>
            <person name="Devescovi G."/>
            <person name="Studholme D.J."/>
            <person name="Geller A."/>
            <person name="Levy A."/>
            <person name="Venturi V."/>
        </authorList>
    </citation>
    <scope>NUCLEOTIDE SEQUENCE [LARGE SCALE GENOMIC DNA]</scope>
    <source>
        <strain evidence="4">DSM 9128</strain>
    </source>
</reference>
<evidence type="ECO:0000313" key="3">
    <source>
        <dbReference type="EMBL" id="TLP69799.1"/>
    </source>
</evidence>
<dbReference type="Pfam" id="PF01527">
    <property type="entry name" value="HTH_Tnp_1"/>
    <property type="match status" value="1"/>
</dbReference>
<feature type="region of interest" description="Disordered" evidence="2">
    <location>
        <begin position="58"/>
        <end position="79"/>
    </location>
</feature>
<dbReference type="SUPFAM" id="SSF46689">
    <property type="entry name" value="Homeodomain-like"/>
    <property type="match status" value="1"/>
</dbReference>
<organism evidence="3 4">
    <name type="scientific">Pseudomonas nitroreducens</name>
    <dbReference type="NCBI Taxonomy" id="46680"/>
    <lineage>
        <taxon>Bacteria</taxon>
        <taxon>Pseudomonadati</taxon>
        <taxon>Pseudomonadota</taxon>
        <taxon>Gammaproteobacteria</taxon>
        <taxon>Pseudomonadales</taxon>
        <taxon>Pseudomonadaceae</taxon>
        <taxon>Pseudomonas</taxon>
    </lineage>
</organism>
<evidence type="ECO:0008006" key="5">
    <source>
        <dbReference type="Google" id="ProtNLM"/>
    </source>
</evidence>
<evidence type="ECO:0000256" key="2">
    <source>
        <dbReference type="SAM" id="MobiDB-lite"/>
    </source>
</evidence>
<dbReference type="GO" id="GO:0004803">
    <property type="term" value="F:transposase activity"/>
    <property type="evidence" value="ECO:0007669"/>
    <property type="project" value="InterPro"/>
</dbReference>
<evidence type="ECO:0000313" key="4">
    <source>
        <dbReference type="Proteomes" id="UP000307510"/>
    </source>
</evidence>
<dbReference type="AlphaFoldDB" id="A0A5R8ZTT4"/>
<reference evidence="3 4" key="1">
    <citation type="submission" date="2019-05" db="EMBL/GenBank/DDBJ databases">
        <authorList>
            <person name="Moore K."/>
            <person name="O'Neill P."/>
            <person name="Farbos A."/>
            <person name="Studholme D.J."/>
        </authorList>
    </citation>
    <scope>NUCLEOTIDE SEQUENCE [LARGE SCALE GENOMIC DNA]</scope>
    <source>
        <strain evidence="3 4">DSM 9128</strain>
    </source>
</reference>
<dbReference type="GO" id="GO:0003677">
    <property type="term" value="F:DNA binding"/>
    <property type="evidence" value="ECO:0007669"/>
    <property type="project" value="InterPro"/>
</dbReference>
<dbReference type="InterPro" id="IPR002514">
    <property type="entry name" value="Transposase_8"/>
</dbReference>
<proteinExistence type="inferred from homology"/>
<sequence length="160" mass="18189">MDNVHRKECSCLQTRRRFPESVKREALDQVLAGTPLRHVADTLAIAESLLGKWKRQYEQQGDDAFPGNGKQRGESSELRRLRQQLAQVTVERDTQKSAHHLLAADDVKFRAIEALAGRYPVAPMRRLLQVSRSGFYARQHRPPSERDGELASGQGYPHHP</sequence>
<accession>A0A5R8ZTT4</accession>
<evidence type="ECO:0000256" key="1">
    <source>
        <dbReference type="ARBA" id="ARBA00009964"/>
    </source>
</evidence>
<dbReference type="RefSeq" id="WP_138216818.1">
    <property type="nucleotide sequence ID" value="NZ_VASG01000010.1"/>
</dbReference>
<name>A0A5R8ZTT4_PSENT</name>
<protein>
    <recommendedName>
        <fullName evidence="5">Transposase</fullName>
    </recommendedName>
</protein>
<comment type="similarity">
    <text evidence="1">Belongs to the transposase 8 family.</text>
</comment>
<comment type="caution">
    <text evidence="3">The sequence shown here is derived from an EMBL/GenBank/DDBJ whole genome shotgun (WGS) entry which is preliminary data.</text>
</comment>
<feature type="region of interest" description="Disordered" evidence="2">
    <location>
        <begin position="136"/>
        <end position="160"/>
    </location>
</feature>
<dbReference type="GO" id="GO:0006313">
    <property type="term" value="P:DNA transposition"/>
    <property type="evidence" value="ECO:0007669"/>
    <property type="project" value="InterPro"/>
</dbReference>